<evidence type="ECO:0000313" key="2">
    <source>
        <dbReference type="Proteomes" id="UP000249739"/>
    </source>
</evidence>
<proteinExistence type="predicted"/>
<protein>
    <submittedName>
        <fullName evidence="1">Four helix bundle protein</fullName>
    </submittedName>
</protein>
<dbReference type="Pfam" id="PF05635">
    <property type="entry name" value="23S_rRNA_IVP"/>
    <property type="match status" value="1"/>
</dbReference>
<dbReference type="EMBL" id="QFOT01000107">
    <property type="protein sequence ID" value="PZP54825.1"/>
    <property type="molecule type" value="Genomic_DNA"/>
</dbReference>
<dbReference type="CDD" id="cd16377">
    <property type="entry name" value="23S_rRNA_IVP_like"/>
    <property type="match status" value="1"/>
</dbReference>
<gene>
    <name evidence="1" type="ORF">DI586_08725</name>
</gene>
<reference evidence="1 2" key="1">
    <citation type="submission" date="2017-08" db="EMBL/GenBank/DDBJ databases">
        <title>Infants hospitalized years apart are colonized by the same room-sourced microbial strains.</title>
        <authorList>
            <person name="Brooks B."/>
            <person name="Olm M.R."/>
            <person name="Firek B.A."/>
            <person name="Baker R."/>
            <person name="Thomas B.C."/>
            <person name="Morowitz M.J."/>
            <person name="Banfield J.F."/>
        </authorList>
    </citation>
    <scope>NUCLEOTIDE SEQUENCE [LARGE SCALE GENOMIC DNA]</scope>
    <source>
        <strain evidence="1">S2_006_000_R2_64</strain>
    </source>
</reference>
<dbReference type="PANTHER" id="PTHR38471">
    <property type="entry name" value="FOUR HELIX BUNDLE PROTEIN"/>
    <property type="match status" value="1"/>
</dbReference>
<dbReference type="AlphaFoldDB" id="A0A2W5FFR4"/>
<dbReference type="InterPro" id="IPR012657">
    <property type="entry name" value="23S_rRNA-intervening_sequence"/>
</dbReference>
<comment type="caution">
    <text evidence="1">The sequence shown here is derived from an EMBL/GenBank/DDBJ whole genome shotgun (WGS) entry which is preliminary data.</text>
</comment>
<dbReference type="SUPFAM" id="SSF158446">
    <property type="entry name" value="IVS-encoded protein-like"/>
    <property type="match status" value="1"/>
</dbReference>
<sequence length="130" mass="15053">MSYQKKEFAPTFEDLEVFKSSFSIAIEIHKKTLGFPKIEQYALANQIRRSRKAIAANIAEGFGKQRNSKAEFARFIIIAIGSSDETLVWLKFCFELGYISEEEYSKWCSELKKTSRMLQSLYSTLKSDNR</sequence>
<evidence type="ECO:0000313" key="1">
    <source>
        <dbReference type="EMBL" id="PZP54825.1"/>
    </source>
</evidence>
<name>A0A2W5FFR4_9BACT</name>
<dbReference type="PANTHER" id="PTHR38471:SF2">
    <property type="entry name" value="FOUR HELIX BUNDLE PROTEIN"/>
    <property type="match status" value="1"/>
</dbReference>
<organism evidence="1 2">
    <name type="scientific">Micavibrio aeruginosavorus</name>
    <dbReference type="NCBI Taxonomy" id="349221"/>
    <lineage>
        <taxon>Bacteria</taxon>
        <taxon>Pseudomonadati</taxon>
        <taxon>Bdellovibrionota</taxon>
        <taxon>Bdellovibrionia</taxon>
        <taxon>Bdellovibrionales</taxon>
        <taxon>Pseudobdellovibrionaceae</taxon>
        <taxon>Micavibrio</taxon>
    </lineage>
</organism>
<dbReference type="NCBIfam" id="TIGR02436">
    <property type="entry name" value="four helix bundle protein"/>
    <property type="match status" value="1"/>
</dbReference>
<accession>A0A2W5FFR4</accession>
<dbReference type="InterPro" id="IPR036583">
    <property type="entry name" value="23S_rRNA_IVS_sf"/>
</dbReference>
<dbReference type="Proteomes" id="UP000249739">
    <property type="component" value="Unassembled WGS sequence"/>
</dbReference>
<dbReference type="Gene3D" id="1.20.1440.60">
    <property type="entry name" value="23S rRNA-intervening sequence"/>
    <property type="match status" value="1"/>
</dbReference>